<dbReference type="PANTHER" id="PTHR43544:SF7">
    <property type="entry name" value="NADB-LER2"/>
    <property type="match status" value="1"/>
</dbReference>
<proteinExistence type="predicted"/>
<dbReference type="EMBL" id="BSXW01000581">
    <property type="protein sequence ID" value="GMF25972.1"/>
    <property type="molecule type" value="Genomic_DNA"/>
</dbReference>
<dbReference type="Pfam" id="PF00106">
    <property type="entry name" value="adh_short"/>
    <property type="match status" value="1"/>
</dbReference>
<dbReference type="GO" id="GO:0016491">
    <property type="term" value="F:oxidoreductase activity"/>
    <property type="evidence" value="ECO:0007669"/>
    <property type="project" value="UniProtKB-KW"/>
</dbReference>
<organism evidence="3 4">
    <name type="scientific">Phytophthora lilii</name>
    <dbReference type="NCBI Taxonomy" id="2077276"/>
    <lineage>
        <taxon>Eukaryota</taxon>
        <taxon>Sar</taxon>
        <taxon>Stramenopiles</taxon>
        <taxon>Oomycota</taxon>
        <taxon>Peronosporomycetes</taxon>
        <taxon>Peronosporales</taxon>
        <taxon>Peronosporaceae</taxon>
        <taxon>Phytophthora</taxon>
    </lineage>
</organism>
<name>A0A9W6U4T6_9STRA</name>
<dbReference type="GO" id="GO:0005737">
    <property type="term" value="C:cytoplasm"/>
    <property type="evidence" value="ECO:0007669"/>
    <property type="project" value="TreeGrafter"/>
</dbReference>
<dbReference type="InterPro" id="IPR036291">
    <property type="entry name" value="NAD(P)-bd_dom_sf"/>
</dbReference>
<evidence type="ECO:0000256" key="2">
    <source>
        <dbReference type="ARBA" id="ARBA00023002"/>
    </source>
</evidence>
<dbReference type="Gene3D" id="3.40.50.720">
    <property type="entry name" value="NAD(P)-binding Rossmann-like Domain"/>
    <property type="match status" value="1"/>
</dbReference>
<dbReference type="InterPro" id="IPR002347">
    <property type="entry name" value="SDR_fam"/>
</dbReference>
<dbReference type="OrthoDB" id="7289984at2759"/>
<gene>
    <name evidence="3" type="ORF">Plil01_001077300</name>
</gene>
<keyword evidence="2" id="KW-0560">Oxidoreductase</keyword>
<dbReference type="Proteomes" id="UP001165083">
    <property type="component" value="Unassembled WGS sequence"/>
</dbReference>
<evidence type="ECO:0000256" key="1">
    <source>
        <dbReference type="ARBA" id="ARBA00022857"/>
    </source>
</evidence>
<evidence type="ECO:0000313" key="3">
    <source>
        <dbReference type="EMBL" id="GMF25972.1"/>
    </source>
</evidence>
<comment type="caution">
    <text evidence="3">The sequence shown here is derived from an EMBL/GenBank/DDBJ whole genome shotgun (WGS) entry which is preliminary data.</text>
</comment>
<dbReference type="PRINTS" id="PR00081">
    <property type="entry name" value="GDHRDH"/>
</dbReference>
<keyword evidence="1" id="KW-0521">NADP</keyword>
<keyword evidence="4" id="KW-1185">Reference proteome</keyword>
<dbReference type="InterPro" id="IPR051468">
    <property type="entry name" value="Fungal_SecMetab_SDRs"/>
</dbReference>
<dbReference type="AlphaFoldDB" id="A0A9W6U4T6"/>
<dbReference type="PANTHER" id="PTHR43544">
    <property type="entry name" value="SHORT-CHAIN DEHYDROGENASE/REDUCTASE"/>
    <property type="match status" value="1"/>
</dbReference>
<protein>
    <submittedName>
        <fullName evidence="3">Unnamed protein product</fullName>
    </submittedName>
</protein>
<reference evidence="3" key="1">
    <citation type="submission" date="2023-04" db="EMBL/GenBank/DDBJ databases">
        <title>Phytophthora lilii NBRC 32176.</title>
        <authorList>
            <person name="Ichikawa N."/>
            <person name="Sato H."/>
            <person name="Tonouchi N."/>
        </authorList>
    </citation>
    <scope>NUCLEOTIDE SEQUENCE</scope>
    <source>
        <strain evidence="3">NBRC 32176</strain>
    </source>
</reference>
<sequence length="165" mass="17691">MSPKTVVIAGATRGIGLELAKQYTNAGWQVIARILLARLKAVEPHKIVIYDALDDTTITLAVEQLEGMAIDLLINSMGVHTFDTLETASSAEMQQLFVLNAVSPFLLPRALLPNLKRAAETNGFAIIANMSSMGGSIELAGLPRPVAGSVYAYRASKASLNMLHR</sequence>
<dbReference type="SUPFAM" id="SSF51735">
    <property type="entry name" value="NAD(P)-binding Rossmann-fold domains"/>
    <property type="match status" value="1"/>
</dbReference>
<evidence type="ECO:0000313" key="4">
    <source>
        <dbReference type="Proteomes" id="UP001165083"/>
    </source>
</evidence>
<accession>A0A9W6U4T6</accession>